<dbReference type="AlphaFoldDB" id="A0A0B5AW50"/>
<dbReference type="BioCyc" id="JESP1508404:G14D9-12886-MONOMER"/>
<keyword evidence="2" id="KW-1185">Reference proteome</keyword>
<evidence type="ECO:0000313" key="1">
    <source>
        <dbReference type="EMBL" id="AJD92922.1"/>
    </source>
</evidence>
<sequence>MMMNQFDFLKKVKGMEFSGIYGELLHTYKNDHKITVIVDPAILCFWQINGDRNEKFWHIKWQELRSGNDALIITEQDTPAPLKFEETEMGSQKYLIHSASFSTFKNKISNVWGYGFTEEEVVWIRVIILELEDSFVHIQASPAMEYKVLDKFPEIHPFDELLVTTEKE</sequence>
<organism evidence="1 2">
    <name type="scientific">Jeotgalibacillus malaysiensis</name>
    <dbReference type="NCBI Taxonomy" id="1508404"/>
    <lineage>
        <taxon>Bacteria</taxon>
        <taxon>Bacillati</taxon>
        <taxon>Bacillota</taxon>
        <taxon>Bacilli</taxon>
        <taxon>Bacillales</taxon>
        <taxon>Caryophanaceae</taxon>
        <taxon>Jeotgalibacillus</taxon>
    </lineage>
</organism>
<dbReference type="STRING" id="1508404.JMA_36050"/>
<proteinExistence type="predicted"/>
<name>A0A0B5AW50_9BACL</name>
<reference evidence="1 2" key="1">
    <citation type="submission" date="2014-08" db="EMBL/GenBank/DDBJ databases">
        <title>Complete genome of a marine bacteria Jeotgalibacillus malaysiensis.</title>
        <authorList>
            <person name="Yaakop A.S."/>
            <person name="Chan K.-G."/>
            <person name="Goh K.M."/>
        </authorList>
    </citation>
    <scope>NUCLEOTIDE SEQUENCE [LARGE SCALE GENOMIC DNA]</scope>
    <source>
        <strain evidence="1 2">D5</strain>
    </source>
</reference>
<accession>A0A0B5AW50</accession>
<dbReference type="EMBL" id="CP009416">
    <property type="protein sequence ID" value="AJD92922.1"/>
    <property type="molecule type" value="Genomic_DNA"/>
</dbReference>
<evidence type="ECO:0000313" key="2">
    <source>
        <dbReference type="Proteomes" id="UP000031449"/>
    </source>
</evidence>
<dbReference type="Proteomes" id="UP000031449">
    <property type="component" value="Chromosome"/>
</dbReference>
<dbReference type="HOGENOM" id="CLU_1584278_0_0_9"/>
<dbReference type="KEGG" id="jeo:JMA_36050"/>
<gene>
    <name evidence="1" type="ORF">JMA_36050</name>
</gene>
<protein>
    <submittedName>
        <fullName evidence="1">Uncharacterized protein</fullName>
    </submittedName>
</protein>